<reference evidence="2 3" key="1">
    <citation type="submission" date="2022-12" db="EMBL/GenBank/DDBJ databases">
        <title>Sphingomonas abieness sp. nov., an endophytic bacterium isolated from Abies koreana.</title>
        <authorList>
            <person name="Jiang L."/>
            <person name="Lee J."/>
        </authorList>
    </citation>
    <scope>NUCLEOTIDE SEQUENCE [LARGE SCALE GENOMIC DNA]</scope>
    <source>
        <strain evidence="3">PAMB 00755</strain>
    </source>
</reference>
<dbReference type="InterPro" id="IPR018687">
    <property type="entry name" value="DUF2177_membr"/>
</dbReference>
<proteinExistence type="predicted"/>
<gene>
    <name evidence="2" type="ORF">PBT88_06835</name>
</gene>
<sequence length="137" mass="14570">MIGTWISAALATAISFLALDSIWLSFAASRLYRPRLGSLLLERFNAAPAAAFYLIYLAGILVFAVAPALATGRWTTALVRGAMLGLVAYATYDLTNQATLRGWSATVTIADLCWGSFATATAATIGFSVARWMIARG</sequence>
<accession>A0ABY7NQL4</accession>
<dbReference type="Proteomes" id="UP001210865">
    <property type="component" value="Chromosome"/>
</dbReference>
<evidence type="ECO:0000256" key="1">
    <source>
        <dbReference type="SAM" id="Phobius"/>
    </source>
</evidence>
<dbReference type="Pfam" id="PF09945">
    <property type="entry name" value="DUF2177"/>
    <property type="match status" value="1"/>
</dbReference>
<organism evidence="2 3">
    <name type="scientific">Sphingomonas abietis</name>
    <dbReference type="NCBI Taxonomy" id="3012344"/>
    <lineage>
        <taxon>Bacteria</taxon>
        <taxon>Pseudomonadati</taxon>
        <taxon>Pseudomonadota</taxon>
        <taxon>Alphaproteobacteria</taxon>
        <taxon>Sphingomonadales</taxon>
        <taxon>Sphingomonadaceae</taxon>
        <taxon>Sphingomonas</taxon>
    </lineage>
</organism>
<keyword evidence="1" id="KW-0472">Membrane</keyword>
<protein>
    <submittedName>
        <fullName evidence="2">DUF2177 family protein</fullName>
    </submittedName>
</protein>
<dbReference type="RefSeq" id="WP_270078461.1">
    <property type="nucleotide sequence ID" value="NZ_CP115174.1"/>
</dbReference>
<evidence type="ECO:0000313" key="3">
    <source>
        <dbReference type="Proteomes" id="UP001210865"/>
    </source>
</evidence>
<feature type="transmembrane region" description="Helical" evidence="1">
    <location>
        <begin position="77"/>
        <end position="94"/>
    </location>
</feature>
<keyword evidence="1" id="KW-1133">Transmembrane helix</keyword>
<keyword evidence="3" id="KW-1185">Reference proteome</keyword>
<dbReference type="EMBL" id="CP115174">
    <property type="protein sequence ID" value="WBO23830.1"/>
    <property type="molecule type" value="Genomic_DNA"/>
</dbReference>
<keyword evidence="1" id="KW-0812">Transmembrane</keyword>
<feature type="transmembrane region" description="Helical" evidence="1">
    <location>
        <begin position="114"/>
        <end position="134"/>
    </location>
</feature>
<evidence type="ECO:0000313" key="2">
    <source>
        <dbReference type="EMBL" id="WBO23830.1"/>
    </source>
</evidence>
<name>A0ABY7NQL4_9SPHN</name>
<feature type="transmembrane region" description="Helical" evidence="1">
    <location>
        <begin position="51"/>
        <end position="70"/>
    </location>
</feature>